<dbReference type="RefSeq" id="XP_005826538.1">
    <property type="nucleotide sequence ID" value="XM_005826481.1"/>
</dbReference>
<dbReference type="InterPro" id="IPR003445">
    <property type="entry name" value="Cat_transpt"/>
</dbReference>
<dbReference type="EMBL" id="JH993038">
    <property type="protein sequence ID" value="EKX39558.1"/>
    <property type="molecule type" value="Genomic_DNA"/>
</dbReference>
<dbReference type="GO" id="GO:0008324">
    <property type="term" value="F:monoatomic cation transmembrane transporter activity"/>
    <property type="evidence" value="ECO:0007669"/>
    <property type="project" value="InterPro"/>
</dbReference>
<feature type="transmembrane region" description="Helical" evidence="8">
    <location>
        <begin position="291"/>
        <end position="308"/>
    </location>
</feature>
<evidence type="ECO:0000256" key="5">
    <source>
        <dbReference type="ARBA" id="ARBA00023065"/>
    </source>
</evidence>
<feature type="region of interest" description="Disordered" evidence="7">
    <location>
        <begin position="602"/>
        <end position="648"/>
    </location>
</feature>
<dbReference type="InterPro" id="IPR051143">
    <property type="entry name" value="TrkH_K-transport"/>
</dbReference>
<evidence type="ECO:0000313" key="10">
    <source>
        <dbReference type="EnsemblProtists" id="EKX39558"/>
    </source>
</evidence>
<keyword evidence="11" id="KW-1185">Reference proteome</keyword>
<comment type="subcellular location">
    <subcellularLocation>
        <location evidence="1">Membrane</location>
        <topology evidence="1">Multi-pass membrane protein</topology>
    </subcellularLocation>
</comment>
<dbReference type="AlphaFoldDB" id="L1ITJ7"/>
<feature type="region of interest" description="Disordered" evidence="7">
    <location>
        <begin position="565"/>
        <end position="590"/>
    </location>
</feature>
<feature type="transmembrane region" description="Helical" evidence="8">
    <location>
        <begin position="404"/>
        <end position="422"/>
    </location>
</feature>
<dbReference type="OrthoDB" id="9999863at2759"/>
<evidence type="ECO:0000256" key="1">
    <source>
        <dbReference type="ARBA" id="ARBA00004141"/>
    </source>
</evidence>
<dbReference type="Proteomes" id="UP000011087">
    <property type="component" value="Unassembled WGS sequence"/>
</dbReference>
<dbReference type="PANTHER" id="PTHR31064:SF30">
    <property type="entry name" value="HIGH-AFFINITY POTASSIUM TRANSPORT PROTEIN-RELATED"/>
    <property type="match status" value="1"/>
</dbReference>
<keyword evidence="5" id="KW-0406">Ion transport</keyword>
<feature type="compositionally biased region" description="Pro residues" evidence="7">
    <location>
        <begin position="831"/>
        <end position="840"/>
    </location>
</feature>
<sequence>MQSDEIFQSPKVQPRSSYRMVAEKQKMLQFNYYRAVWCYCLFLVFLFSIIIYAVDKLPYIDCLFLSVSAYTSSGLSTVGSQHISSATFAMLYILMNLGGIVFLLLPPMIYRIHAFHSLEPSLMEFLATNESNDKPEAQKLIHLISERRAQIRGVRMVALVIIFYLFVFLFGGIWIFLWIISAFPRLEELRQRGFSNIWYAAFMVSSAFCNCGLSLTSDSVHGLRNWPLSYLWLAFLILAGNNLFPVMLRGLLRLFHKFANRLYLDRNAIAYALDHPRQMTTHLLDKTQTRVLILILLGINIIQYAAFLSSSLPRKDLDASYGTHVIAGAGFFQTISTRSAGLQIYDLNNLNQGMPAMYIFLMYLSAAPFVSRMYISEQTLDEDGHWKPTLRTVDDAKRRFHAMYLFRHLSFLVSGFLILCFIHDKGVALEGAVLSPFPLLFELISAYGNVGLSFGIAGRTYSLSGAMSTLGKLIIMGAMLLGKHRALPTHTDMVLNFKHTRLRRQLIIAKMEAGEDVVDLLPLYSAHPIADGPDEVRAESIDLPRQEELGVLSRFSFSRFSSPTAFSKRRMPSEGEEGGEEGIEGRDTESFEMERNLWLAAQEERSSSGDEQPPIPRKDGIKSLDYPRHAGMAPRRTMSSSLDTLEEQEGDVEMPLSPVSRPLQGMQTPARLQQEEPVKLEDVAQQWVSDPSIHSAGEAAGERTLRVRRAKSSDLDSSSHFHMEEDVGRGRSASRGRGRGLLALVGLAWNSIWDPSSTREETGKQIQAHELVETDQFFSRVFHYFDEEEGRQGVTRRAASLDVPVRARSSLEILRRTLRSDAQQNGKQNPGKPPQEPRTP</sequence>
<feature type="transmembrane region" description="Helical" evidence="8">
    <location>
        <begin position="228"/>
        <end position="248"/>
    </location>
</feature>
<evidence type="ECO:0000256" key="6">
    <source>
        <dbReference type="ARBA" id="ARBA00023136"/>
    </source>
</evidence>
<dbReference type="GO" id="GO:0005886">
    <property type="term" value="C:plasma membrane"/>
    <property type="evidence" value="ECO:0007669"/>
    <property type="project" value="TreeGrafter"/>
</dbReference>
<evidence type="ECO:0000256" key="3">
    <source>
        <dbReference type="ARBA" id="ARBA00022692"/>
    </source>
</evidence>
<feature type="transmembrane region" description="Helical" evidence="8">
    <location>
        <begin position="83"/>
        <end position="105"/>
    </location>
</feature>
<keyword evidence="3 8" id="KW-0812">Transmembrane</keyword>
<feature type="transmembrane region" description="Helical" evidence="8">
    <location>
        <begin position="32"/>
        <end position="54"/>
    </location>
</feature>
<dbReference type="KEGG" id="gtt:GUITHDRAFT_114286"/>
<reference evidence="10" key="3">
    <citation type="submission" date="2016-03" db="UniProtKB">
        <authorList>
            <consortium name="EnsemblProtists"/>
        </authorList>
    </citation>
    <scope>IDENTIFICATION</scope>
</reference>
<reference evidence="9 11" key="1">
    <citation type="journal article" date="2012" name="Nature">
        <title>Algal genomes reveal evolutionary mosaicism and the fate of nucleomorphs.</title>
        <authorList>
            <consortium name="DOE Joint Genome Institute"/>
            <person name="Curtis B.A."/>
            <person name="Tanifuji G."/>
            <person name="Burki F."/>
            <person name="Gruber A."/>
            <person name="Irimia M."/>
            <person name="Maruyama S."/>
            <person name="Arias M.C."/>
            <person name="Ball S.G."/>
            <person name="Gile G.H."/>
            <person name="Hirakawa Y."/>
            <person name="Hopkins J.F."/>
            <person name="Kuo A."/>
            <person name="Rensing S.A."/>
            <person name="Schmutz J."/>
            <person name="Symeonidi A."/>
            <person name="Elias M."/>
            <person name="Eveleigh R.J."/>
            <person name="Herman E.K."/>
            <person name="Klute M.J."/>
            <person name="Nakayama T."/>
            <person name="Obornik M."/>
            <person name="Reyes-Prieto A."/>
            <person name="Armbrust E.V."/>
            <person name="Aves S.J."/>
            <person name="Beiko R.G."/>
            <person name="Coutinho P."/>
            <person name="Dacks J.B."/>
            <person name="Durnford D.G."/>
            <person name="Fast N.M."/>
            <person name="Green B.R."/>
            <person name="Grisdale C.J."/>
            <person name="Hempel F."/>
            <person name="Henrissat B."/>
            <person name="Hoppner M.P."/>
            <person name="Ishida K."/>
            <person name="Kim E."/>
            <person name="Koreny L."/>
            <person name="Kroth P.G."/>
            <person name="Liu Y."/>
            <person name="Malik S.B."/>
            <person name="Maier U.G."/>
            <person name="McRose D."/>
            <person name="Mock T."/>
            <person name="Neilson J.A."/>
            <person name="Onodera N.T."/>
            <person name="Poole A.M."/>
            <person name="Pritham E.J."/>
            <person name="Richards T.A."/>
            <person name="Rocap G."/>
            <person name="Roy S.W."/>
            <person name="Sarai C."/>
            <person name="Schaack S."/>
            <person name="Shirato S."/>
            <person name="Slamovits C.H."/>
            <person name="Spencer D.F."/>
            <person name="Suzuki S."/>
            <person name="Worden A.Z."/>
            <person name="Zauner S."/>
            <person name="Barry K."/>
            <person name="Bell C."/>
            <person name="Bharti A.K."/>
            <person name="Crow J.A."/>
            <person name="Grimwood J."/>
            <person name="Kramer R."/>
            <person name="Lindquist E."/>
            <person name="Lucas S."/>
            <person name="Salamov A."/>
            <person name="McFadden G.I."/>
            <person name="Lane C.E."/>
            <person name="Keeling P.J."/>
            <person name="Gray M.W."/>
            <person name="Grigoriev I.V."/>
            <person name="Archibald J.M."/>
        </authorList>
    </citation>
    <scope>NUCLEOTIDE SEQUENCE</scope>
    <source>
        <strain evidence="9 11">CCMP2712</strain>
    </source>
</reference>
<feature type="region of interest" description="Disordered" evidence="7">
    <location>
        <begin position="716"/>
        <end position="735"/>
    </location>
</feature>
<keyword evidence="6 8" id="KW-0472">Membrane</keyword>
<gene>
    <name evidence="9" type="ORF">GUITHDRAFT_114286</name>
</gene>
<keyword evidence="4 8" id="KW-1133">Transmembrane helix</keyword>
<protein>
    <submittedName>
        <fullName evidence="9 10">Uncharacterized protein</fullName>
    </submittedName>
</protein>
<evidence type="ECO:0000313" key="11">
    <source>
        <dbReference type="Proteomes" id="UP000011087"/>
    </source>
</evidence>
<reference evidence="11" key="2">
    <citation type="submission" date="2012-11" db="EMBL/GenBank/DDBJ databases">
        <authorList>
            <person name="Kuo A."/>
            <person name="Curtis B.A."/>
            <person name="Tanifuji G."/>
            <person name="Burki F."/>
            <person name="Gruber A."/>
            <person name="Irimia M."/>
            <person name="Maruyama S."/>
            <person name="Arias M.C."/>
            <person name="Ball S.G."/>
            <person name="Gile G.H."/>
            <person name="Hirakawa Y."/>
            <person name="Hopkins J.F."/>
            <person name="Rensing S.A."/>
            <person name="Schmutz J."/>
            <person name="Symeonidi A."/>
            <person name="Elias M."/>
            <person name="Eveleigh R.J."/>
            <person name="Herman E.K."/>
            <person name="Klute M.J."/>
            <person name="Nakayama T."/>
            <person name="Obornik M."/>
            <person name="Reyes-Prieto A."/>
            <person name="Armbrust E.V."/>
            <person name="Aves S.J."/>
            <person name="Beiko R.G."/>
            <person name="Coutinho P."/>
            <person name="Dacks J.B."/>
            <person name="Durnford D.G."/>
            <person name="Fast N.M."/>
            <person name="Green B.R."/>
            <person name="Grisdale C."/>
            <person name="Hempe F."/>
            <person name="Henrissat B."/>
            <person name="Hoppner M.P."/>
            <person name="Ishida K.-I."/>
            <person name="Kim E."/>
            <person name="Koreny L."/>
            <person name="Kroth P.G."/>
            <person name="Liu Y."/>
            <person name="Malik S.-B."/>
            <person name="Maier U.G."/>
            <person name="McRose D."/>
            <person name="Mock T."/>
            <person name="Neilson J.A."/>
            <person name="Onodera N.T."/>
            <person name="Poole A.M."/>
            <person name="Pritham E.J."/>
            <person name="Richards T.A."/>
            <person name="Rocap G."/>
            <person name="Roy S.W."/>
            <person name="Sarai C."/>
            <person name="Schaack S."/>
            <person name="Shirato S."/>
            <person name="Slamovits C.H."/>
            <person name="Spencer D.F."/>
            <person name="Suzuki S."/>
            <person name="Worden A.Z."/>
            <person name="Zauner S."/>
            <person name="Barry K."/>
            <person name="Bell C."/>
            <person name="Bharti A.K."/>
            <person name="Crow J.A."/>
            <person name="Grimwood J."/>
            <person name="Kramer R."/>
            <person name="Lindquist E."/>
            <person name="Lucas S."/>
            <person name="Salamov A."/>
            <person name="McFadden G.I."/>
            <person name="Lane C.E."/>
            <person name="Keeling P.J."/>
            <person name="Gray M.W."/>
            <person name="Grigoriev I.V."/>
            <person name="Archibald J.M."/>
        </authorList>
    </citation>
    <scope>NUCLEOTIDE SEQUENCE</scope>
    <source>
        <strain evidence="11">CCMP2712</strain>
    </source>
</reference>
<feature type="region of interest" description="Disordered" evidence="7">
    <location>
        <begin position="817"/>
        <end position="840"/>
    </location>
</feature>
<proteinExistence type="predicted"/>
<dbReference type="PANTHER" id="PTHR31064">
    <property type="entry name" value="POTASSIUM TRANSPORT PROTEIN DDB_G0292412-RELATED"/>
    <property type="match status" value="1"/>
</dbReference>
<feature type="transmembrane region" description="Helical" evidence="8">
    <location>
        <begin position="356"/>
        <end position="375"/>
    </location>
</feature>
<evidence type="ECO:0000256" key="8">
    <source>
        <dbReference type="SAM" id="Phobius"/>
    </source>
</evidence>
<evidence type="ECO:0000256" key="2">
    <source>
        <dbReference type="ARBA" id="ARBA00022448"/>
    </source>
</evidence>
<feature type="transmembrane region" description="Helical" evidence="8">
    <location>
        <begin position="156"/>
        <end position="177"/>
    </location>
</feature>
<dbReference type="eggNOG" id="KOG1341">
    <property type="taxonomic scope" value="Eukaryota"/>
</dbReference>
<feature type="transmembrane region" description="Helical" evidence="8">
    <location>
        <begin position="434"/>
        <end position="457"/>
    </location>
</feature>
<dbReference type="PaxDb" id="55529-EKX39558"/>
<dbReference type="EnsemblProtists" id="EKX39558">
    <property type="protein sequence ID" value="EKX39558"/>
    <property type="gene ID" value="GUITHDRAFT_114286"/>
</dbReference>
<feature type="compositionally biased region" description="Basic and acidic residues" evidence="7">
    <location>
        <begin position="716"/>
        <end position="729"/>
    </location>
</feature>
<evidence type="ECO:0000256" key="7">
    <source>
        <dbReference type="SAM" id="MobiDB-lite"/>
    </source>
</evidence>
<accession>L1ITJ7</accession>
<feature type="transmembrane region" description="Helical" evidence="8">
    <location>
        <begin position="463"/>
        <end position="481"/>
    </location>
</feature>
<dbReference type="STRING" id="905079.L1ITJ7"/>
<name>L1ITJ7_GUITC</name>
<feature type="compositionally biased region" description="Basic and acidic residues" evidence="7">
    <location>
        <begin position="616"/>
        <end position="628"/>
    </location>
</feature>
<dbReference type="GO" id="GO:0030001">
    <property type="term" value="P:metal ion transport"/>
    <property type="evidence" value="ECO:0007669"/>
    <property type="project" value="UniProtKB-ARBA"/>
</dbReference>
<evidence type="ECO:0000256" key="4">
    <source>
        <dbReference type="ARBA" id="ARBA00022989"/>
    </source>
</evidence>
<dbReference type="Pfam" id="PF02386">
    <property type="entry name" value="TrkH"/>
    <property type="match status" value="1"/>
</dbReference>
<dbReference type="HOGENOM" id="CLU_343410_0_0_1"/>
<dbReference type="GeneID" id="17296283"/>
<organism evidence="9">
    <name type="scientific">Guillardia theta (strain CCMP2712)</name>
    <name type="common">Cryptophyte</name>
    <dbReference type="NCBI Taxonomy" id="905079"/>
    <lineage>
        <taxon>Eukaryota</taxon>
        <taxon>Cryptophyceae</taxon>
        <taxon>Pyrenomonadales</taxon>
        <taxon>Geminigeraceae</taxon>
        <taxon>Guillardia</taxon>
    </lineage>
</organism>
<keyword evidence="2" id="KW-0813">Transport</keyword>
<evidence type="ECO:0000313" key="9">
    <source>
        <dbReference type="EMBL" id="EKX39558.1"/>
    </source>
</evidence>